<proteinExistence type="predicted"/>
<evidence type="ECO:0000313" key="2">
    <source>
        <dbReference type="Proteomes" id="UP000199481"/>
    </source>
</evidence>
<dbReference type="OrthoDB" id="2157122at2"/>
<dbReference type="RefSeq" id="WP_023177840.1">
    <property type="nucleotide sequence ID" value="NZ_CP084916.1"/>
</dbReference>
<protein>
    <submittedName>
        <fullName evidence="1">Uncharacterized protein</fullName>
    </submittedName>
</protein>
<accession>A0A1H0XYW5</accession>
<organism evidence="1 2">
    <name type="scientific">Carnobacterium viridans</name>
    <dbReference type="NCBI Taxonomy" id="174587"/>
    <lineage>
        <taxon>Bacteria</taxon>
        <taxon>Bacillati</taxon>
        <taxon>Bacillota</taxon>
        <taxon>Bacilli</taxon>
        <taxon>Lactobacillales</taxon>
        <taxon>Carnobacteriaceae</taxon>
        <taxon>Carnobacterium</taxon>
    </lineage>
</organism>
<keyword evidence="2" id="KW-1185">Reference proteome</keyword>
<name>A0A1H0XYW5_9LACT</name>
<sequence length="63" mass="7058">MVNYRVLTVTSNPLGEFEGRETVQNDLEVLLGEVSENEGEIVSVNQVLTEPHILLTTVIYKVK</sequence>
<dbReference type="EMBL" id="FNJW01000008">
    <property type="protein sequence ID" value="SDQ08099.1"/>
    <property type="molecule type" value="Genomic_DNA"/>
</dbReference>
<reference evidence="2" key="1">
    <citation type="submission" date="2016-10" db="EMBL/GenBank/DDBJ databases">
        <authorList>
            <person name="Varghese N."/>
            <person name="Submissions S."/>
        </authorList>
    </citation>
    <scope>NUCLEOTIDE SEQUENCE [LARGE SCALE GENOMIC DNA]</scope>
    <source>
        <strain evidence="2">MPL-11</strain>
    </source>
</reference>
<dbReference type="AlphaFoldDB" id="A0A1H0XYW5"/>
<gene>
    <name evidence="1" type="ORF">SAMN04487752_0588</name>
</gene>
<evidence type="ECO:0000313" key="1">
    <source>
        <dbReference type="EMBL" id="SDQ08099.1"/>
    </source>
</evidence>
<dbReference type="Proteomes" id="UP000199481">
    <property type="component" value="Unassembled WGS sequence"/>
</dbReference>